<dbReference type="AlphaFoldDB" id="A0AAD4YJY4"/>
<evidence type="ECO:0000313" key="3">
    <source>
        <dbReference type="Proteomes" id="UP001054821"/>
    </source>
</evidence>
<gene>
    <name evidence="2" type="ORF">L3X38_042066</name>
</gene>
<comment type="caution">
    <text evidence="2">The sequence shown here is derived from an EMBL/GenBank/DDBJ whole genome shotgun (WGS) entry which is preliminary data.</text>
</comment>
<keyword evidence="3" id="KW-1185">Reference proteome</keyword>
<accession>A0AAD4YJY4</accession>
<reference evidence="2 3" key="1">
    <citation type="journal article" date="2022" name="G3 (Bethesda)">
        <title>Whole-genome sequence and methylome profiling of the almond [Prunus dulcis (Mill.) D.A. Webb] cultivar 'Nonpareil'.</title>
        <authorList>
            <person name="D'Amico-Willman K.M."/>
            <person name="Ouma W.Z."/>
            <person name="Meulia T."/>
            <person name="Sideli G.M."/>
            <person name="Gradziel T.M."/>
            <person name="Fresnedo-Ramirez J."/>
        </authorList>
    </citation>
    <scope>NUCLEOTIDE SEQUENCE [LARGE SCALE GENOMIC DNA]</scope>
    <source>
        <strain evidence="2">Clone GOH B32 T37-40</strain>
    </source>
</reference>
<sequence length="115" mass="12504">MGSKPAMLVSDSERSLDSSNSQSVLGFPFFGRAGRLKEFFGPSFRSRRRATTKPLTGLNGKGWIVVFALLTSNQPINRPSKEPPLGLGSFTSSGSKMVRFPIVYIGPFISPWAGH</sequence>
<dbReference type="Proteomes" id="UP001054821">
    <property type="component" value="Chromosome 8"/>
</dbReference>
<dbReference type="EMBL" id="JAJFAZ020000008">
    <property type="protein sequence ID" value="KAI5312892.1"/>
    <property type="molecule type" value="Genomic_DNA"/>
</dbReference>
<protein>
    <submittedName>
        <fullName evidence="2">Uncharacterized protein</fullName>
    </submittedName>
</protein>
<evidence type="ECO:0000256" key="1">
    <source>
        <dbReference type="SAM" id="MobiDB-lite"/>
    </source>
</evidence>
<feature type="region of interest" description="Disordered" evidence="1">
    <location>
        <begin position="1"/>
        <end position="21"/>
    </location>
</feature>
<organism evidence="2 3">
    <name type="scientific">Prunus dulcis</name>
    <name type="common">Almond</name>
    <name type="synonym">Amygdalus dulcis</name>
    <dbReference type="NCBI Taxonomy" id="3755"/>
    <lineage>
        <taxon>Eukaryota</taxon>
        <taxon>Viridiplantae</taxon>
        <taxon>Streptophyta</taxon>
        <taxon>Embryophyta</taxon>
        <taxon>Tracheophyta</taxon>
        <taxon>Spermatophyta</taxon>
        <taxon>Magnoliopsida</taxon>
        <taxon>eudicotyledons</taxon>
        <taxon>Gunneridae</taxon>
        <taxon>Pentapetalae</taxon>
        <taxon>rosids</taxon>
        <taxon>fabids</taxon>
        <taxon>Rosales</taxon>
        <taxon>Rosaceae</taxon>
        <taxon>Amygdaloideae</taxon>
        <taxon>Amygdaleae</taxon>
        <taxon>Prunus</taxon>
    </lineage>
</organism>
<proteinExistence type="predicted"/>
<evidence type="ECO:0000313" key="2">
    <source>
        <dbReference type="EMBL" id="KAI5312892.1"/>
    </source>
</evidence>
<name>A0AAD4YJY4_PRUDU</name>